<dbReference type="EMBL" id="LAZR01013262">
    <property type="protein sequence ID" value="KKM22773.1"/>
    <property type="molecule type" value="Genomic_DNA"/>
</dbReference>
<keyword evidence="1" id="KW-1133">Transmembrane helix</keyword>
<sequence>MTFKAKVWFFSFVNDSAKVIGKRKIKISTKKVSFEKKSFILDPSKSLELKKGKFLYFVDVLQGQVYLSKNEVVNIISAEVLDEFVSTNIIKQMIAAVRPGGWTEKIILLVLGIMAGCGIGFTLAGYL</sequence>
<keyword evidence="1" id="KW-0472">Membrane</keyword>
<keyword evidence="1" id="KW-0812">Transmembrane</keyword>
<protein>
    <submittedName>
        <fullName evidence="2">Uncharacterized protein</fullName>
    </submittedName>
</protein>
<dbReference type="AlphaFoldDB" id="A0A0F9KKT0"/>
<accession>A0A0F9KKT0</accession>
<proteinExistence type="predicted"/>
<feature type="transmembrane region" description="Helical" evidence="1">
    <location>
        <begin position="106"/>
        <end position="126"/>
    </location>
</feature>
<reference evidence="2" key="1">
    <citation type="journal article" date="2015" name="Nature">
        <title>Complex archaea that bridge the gap between prokaryotes and eukaryotes.</title>
        <authorList>
            <person name="Spang A."/>
            <person name="Saw J.H."/>
            <person name="Jorgensen S.L."/>
            <person name="Zaremba-Niedzwiedzka K."/>
            <person name="Martijn J."/>
            <person name="Lind A.E."/>
            <person name="van Eijk R."/>
            <person name="Schleper C."/>
            <person name="Guy L."/>
            <person name="Ettema T.J."/>
        </authorList>
    </citation>
    <scope>NUCLEOTIDE SEQUENCE</scope>
</reference>
<evidence type="ECO:0000313" key="2">
    <source>
        <dbReference type="EMBL" id="KKM22773.1"/>
    </source>
</evidence>
<gene>
    <name evidence="2" type="ORF">LCGC14_1621860</name>
</gene>
<organism evidence="2">
    <name type="scientific">marine sediment metagenome</name>
    <dbReference type="NCBI Taxonomy" id="412755"/>
    <lineage>
        <taxon>unclassified sequences</taxon>
        <taxon>metagenomes</taxon>
        <taxon>ecological metagenomes</taxon>
    </lineage>
</organism>
<name>A0A0F9KKT0_9ZZZZ</name>
<comment type="caution">
    <text evidence="2">The sequence shown here is derived from an EMBL/GenBank/DDBJ whole genome shotgun (WGS) entry which is preliminary data.</text>
</comment>
<evidence type="ECO:0000256" key="1">
    <source>
        <dbReference type="SAM" id="Phobius"/>
    </source>
</evidence>